<evidence type="ECO:0000256" key="5">
    <source>
        <dbReference type="SAM" id="Phobius"/>
    </source>
</evidence>
<reference evidence="6" key="1">
    <citation type="submission" date="2018-06" db="EMBL/GenBank/DDBJ databases">
        <authorList>
            <person name="Zhirakovskaya E."/>
        </authorList>
    </citation>
    <scope>NUCLEOTIDE SEQUENCE</scope>
</reference>
<name>A0A3B1DVQ3_9ZZZZ</name>
<dbReference type="Pfam" id="PF09685">
    <property type="entry name" value="MamF_MmsF"/>
    <property type="match status" value="1"/>
</dbReference>
<gene>
    <name evidence="6" type="ORF">MNBD_PLANCTO03-158</name>
</gene>
<evidence type="ECO:0000256" key="1">
    <source>
        <dbReference type="ARBA" id="ARBA00004141"/>
    </source>
</evidence>
<proteinExistence type="predicted"/>
<keyword evidence="2 5" id="KW-0812">Transmembrane</keyword>
<dbReference type="InterPro" id="IPR019109">
    <property type="entry name" value="MamF_MmsF"/>
</dbReference>
<feature type="transmembrane region" description="Helical" evidence="5">
    <location>
        <begin position="33"/>
        <end position="52"/>
    </location>
</feature>
<dbReference type="AlphaFoldDB" id="A0A3B1DVQ3"/>
<evidence type="ECO:0008006" key="7">
    <source>
        <dbReference type="Google" id="ProtNLM"/>
    </source>
</evidence>
<dbReference type="EMBL" id="UOGK01000481">
    <property type="protein sequence ID" value="VAX41013.1"/>
    <property type="molecule type" value="Genomic_DNA"/>
</dbReference>
<sequence>MNAIPAEHTHRRYVDADATSDERTIAVIMHLGTYAYVFFPLAFLIPMILWLVKREQSPFLDDHGKEALNFHISLVLYILLSVPLILAFGLGLVLLILVIPVCSMVFPGLAAYAASKGEYYRYPATLRLIG</sequence>
<keyword evidence="4 5" id="KW-0472">Membrane</keyword>
<comment type="subcellular location">
    <subcellularLocation>
        <location evidence="1">Membrane</location>
        <topology evidence="1">Multi-pass membrane protein</topology>
    </subcellularLocation>
</comment>
<feature type="transmembrane region" description="Helical" evidence="5">
    <location>
        <begin position="92"/>
        <end position="114"/>
    </location>
</feature>
<evidence type="ECO:0000313" key="6">
    <source>
        <dbReference type="EMBL" id="VAX41013.1"/>
    </source>
</evidence>
<evidence type="ECO:0000256" key="4">
    <source>
        <dbReference type="ARBA" id="ARBA00023136"/>
    </source>
</evidence>
<protein>
    <recommendedName>
        <fullName evidence="7">DUF4870 domain-containing protein</fullName>
    </recommendedName>
</protein>
<accession>A0A3B1DVQ3</accession>
<organism evidence="6">
    <name type="scientific">hydrothermal vent metagenome</name>
    <dbReference type="NCBI Taxonomy" id="652676"/>
    <lineage>
        <taxon>unclassified sequences</taxon>
        <taxon>metagenomes</taxon>
        <taxon>ecological metagenomes</taxon>
    </lineage>
</organism>
<feature type="transmembrane region" description="Helical" evidence="5">
    <location>
        <begin position="68"/>
        <end position="86"/>
    </location>
</feature>
<evidence type="ECO:0000256" key="3">
    <source>
        <dbReference type="ARBA" id="ARBA00022989"/>
    </source>
</evidence>
<evidence type="ECO:0000256" key="2">
    <source>
        <dbReference type="ARBA" id="ARBA00022692"/>
    </source>
</evidence>
<keyword evidence="3 5" id="KW-1133">Transmembrane helix</keyword>